<dbReference type="AlphaFoldDB" id="A0A9W6U028"/>
<feature type="region of interest" description="Disordered" evidence="1">
    <location>
        <begin position="108"/>
        <end position="147"/>
    </location>
</feature>
<proteinExistence type="predicted"/>
<evidence type="ECO:0000313" key="4">
    <source>
        <dbReference type="Proteomes" id="UP001165083"/>
    </source>
</evidence>
<feature type="domain" description="Jacalin-type lectin" evidence="2">
    <location>
        <begin position="1"/>
        <end position="104"/>
    </location>
</feature>
<reference evidence="3" key="1">
    <citation type="submission" date="2023-04" db="EMBL/GenBank/DDBJ databases">
        <title>Phytophthora lilii NBRC 32176.</title>
        <authorList>
            <person name="Ichikawa N."/>
            <person name="Sato H."/>
            <person name="Tonouchi N."/>
        </authorList>
    </citation>
    <scope>NUCLEOTIDE SEQUENCE</scope>
    <source>
        <strain evidence="3">NBRC 32176</strain>
    </source>
</reference>
<name>A0A9W6U028_9STRA</name>
<evidence type="ECO:0000256" key="1">
    <source>
        <dbReference type="SAM" id="MobiDB-lite"/>
    </source>
</evidence>
<dbReference type="Gene3D" id="2.100.10.30">
    <property type="entry name" value="Jacalin-like lectin domain"/>
    <property type="match status" value="1"/>
</dbReference>
<gene>
    <name evidence="3" type="ORF">Plil01_000920300</name>
</gene>
<dbReference type="Pfam" id="PF01419">
    <property type="entry name" value="Jacalin"/>
    <property type="match status" value="1"/>
</dbReference>
<sequence length="173" mass="17890">MGLTLEDTGPTAATFSHGGDGGDPKTLTLAAGEHITSMEAHSGKKNDHTRIFYLNFVTSAGNSISGGTTTDDKTTMTAPEGFQLGGFFGQDGDEIDLLGAIWTRIAADAPPPVTDPPSPATEAPALAPAPSEEAPVGTEAPAPAASEAPALQLVKRLPRRPQKLRHLQLLLSL</sequence>
<dbReference type="OrthoDB" id="40902at2759"/>
<accession>A0A9W6U028</accession>
<evidence type="ECO:0000259" key="2">
    <source>
        <dbReference type="PROSITE" id="PS51752"/>
    </source>
</evidence>
<evidence type="ECO:0000313" key="3">
    <source>
        <dbReference type="EMBL" id="GMF22925.1"/>
    </source>
</evidence>
<dbReference type="EMBL" id="BSXW01000455">
    <property type="protein sequence ID" value="GMF22925.1"/>
    <property type="molecule type" value="Genomic_DNA"/>
</dbReference>
<protein>
    <submittedName>
        <fullName evidence="3">Unnamed protein product</fullName>
    </submittedName>
</protein>
<feature type="compositionally biased region" description="Low complexity" evidence="1">
    <location>
        <begin position="120"/>
        <end position="147"/>
    </location>
</feature>
<dbReference type="InterPro" id="IPR001229">
    <property type="entry name" value="Jacalin-like_lectin_dom"/>
</dbReference>
<feature type="compositionally biased region" description="Pro residues" evidence="1">
    <location>
        <begin position="109"/>
        <end position="119"/>
    </location>
</feature>
<dbReference type="SUPFAM" id="SSF51101">
    <property type="entry name" value="Mannose-binding lectins"/>
    <property type="match status" value="1"/>
</dbReference>
<feature type="region of interest" description="Disordered" evidence="1">
    <location>
        <begin position="1"/>
        <end position="23"/>
    </location>
</feature>
<dbReference type="InterPro" id="IPR036404">
    <property type="entry name" value="Jacalin-like_lectin_dom_sf"/>
</dbReference>
<keyword evidence="4" id="KW-1185">Reference proteome</keyword>
<comment type="caution">
    <text evidence="3">The sequence shown here is derived from an EMBL/GenBank/DDBJ whole genome shotgun (WGS) entry which is preliminary data.</text>
</comment>
<dbReference type="Proteomes" id="UP001165083">
    <property type="component" value="Unassembled WGS sequence"/>
</dbReference>
<organism evidence="3 4">
    <name type="scientific">Phytophthora lilii</name>
    <dbReference type="NCBI Taxonomy" id="2077276"/>
    <lineage>
        <taxon>Eukaryota</taxon>
        <taxon>Sar</taxon>
        <taxon>Stramenopiles</taxon>
        <taxon>Oomycota</taxon>
        <taxon>Peronosporomycetes</taxon>
        <taxon>Peronosporales</taxon>
        <taxon>Peronosporaceae</taxon>
        <taxon>Phytophthora</taxon>
    </lineage>
</organism>
<dbReference type="PROSITE" id="PS51752">
    <property type="entry name" value="JACALIN_LECTIN"/>
    <property type="match status" value="1"/>
</dbReference>